<protein>
    <submittedName>
        <fullName evidence="2">Uncharacterized protein</fullName>
    </submittedName>
</protein>
<reference evidence="3" key="1">
    <citation type="journal article" date="2020" name="Genome Biol.">
        <title>Gamete binning: chromosome-level and haplotype-resolved genome assembly enabled by high-throughput single-cell sequencing of gamete genomes.</title>
        <authorList>
            <person name="Campoy J.A."/>
            <person name="Sun H."/>
            <person name="Goel M."/>
            <person name="Jiao W.-B."/>
            <person name="Folz-Donahue K."/>
            <person name="Wang N."/>
            <person name="Rubio M."/>
            <person name="Liu C."/>
            <person name="Kukat C."/>
            <person name="Ruiz D."/>
            <person name="Huettel B."/>
            <person name="Schneeberger K."/>
        </authorList>
    </citation>
    <scope>NUCLEOTIDE SEQUENCE [LARGE SCALE GENOMIC DNA]</scope>
    <source>
        <strain evidence="3">cv. Rojo Pasion</strain>
    </source>
</reference>
<gene>
    <name evidence="2" type="ORF">ORAREDHAP_LOCUS16830</name>
</gene>
<dbReference type="PANTHER" id="PTHR31896:SF64">
    <property type="entry name" value="TRICHOTHECENE 3-O-ACETYLTRANSFERASE"/>
    <property type="match status" value="1"/>
</dbReference>
<keyword evidence="3" id="KW-1185">Reference proteome</keyword>
<dbReference type="Pfam" id="PF02458">
    <property type="entry name" value="Transferase"/>
    <property type="match status" value="1"/>
</dbReference>
<dbReference type="GO" id="GO:0016740">
    <property type="term" value="F:transferase activity"/>
    <property type="evidence" value="ECO:0007669"/>
    <property type="project" value="UniProtKB-KW"/>
</dbReference>
<evidence type="ECO:0000313" key="3">
    <source>
        <dbReference type="Proteomes" id="UP000507245"/>
    </source>
</evidence>
<keyword evidence="1" id="KW-0808">Transferase</keyword>
<dbReference type="OrthoDB" id="1862401at2759"/>
<dbReference type="AlphaFoldDB" id="A0A6J5WNX0"/>
<proteinExistence type="predicted"/>
<dbReference type="Proteomes" id="UP000507245">
    <property type="component" value="Unassembled WGS sequence"/>
</dbReference>
<dbReference type="EMBL" id="CAEKKB010000002">
    <property type="protein sequence ID" value="CAB4301332.1"/>
    <property type="molecule type" value="Genomic_DNA"/>
</dbReference>
<dbReference type="InterPro" id="IPR051283">
    <property type="entry name" value="Sec_Metabolite_Acyltrans"/>
</dbReference>
<dbReference type="Gene3D" id="3.30.559.10">
    <property type="entry name" value="Chloramphenicol acetyltransferase-like domain"/>
    <property type="match status" value="1"/>
</dbReference>
<dbReference type="PANTHER" id="PTHR31896">
    <property type="entry name" value="FAMILY REGULATORY PROTEIN, PUTATIVE (AFU_ORTHOLOGUE AFUA_3G14730)-RELATED"/>
    <property type="match status" value="1"/>
</dbReference>
<evidence type="ECO:0000256" key="1">
    <source>
        <dbReference type="ARBA" id="ARBA00022679"/>
    </source>
</evidence>
<organism evidence="2 3">
    <name type="scientific">Prunus armeniaca</name>
    <name type="common">Apricot</name>
    <name type="synonym">Armeniaca vulgaris</name>
    <dbReference type="NCBI Taxonomy" id="36596"/>
    <lineage>
        <taxon>Eukaryota</taxon>
        <taxon>Viridiplantae</taxon>
        <taxon>Streptophyta</taxon>
        <taxon>Embryophyta</taxon>
        <taxon>Tracheophyta</taxon>
        <taxon>Spermatophyta</taxon>
        <taxon>Magnoliopsida</taxon>
        <taxon>eudicotyledons</taxon>
        <taxon>Gunneridae</taxon>
        <taxon>Pentapetalae</taxon>
        <taxon>rosids</taxon>
        <taxon>fabids</taxon>
        <taxon>Rosales</taxon>
        <taxon>Rosaceae</taxon>
        <taxon>Amygdaloideae</taxon>
        <taxon>Amygdaleae</taxon>
        <taxon>Prunus</taxon>
    </lineage>
</organism>
<sequence length="268" mass="29179">MPSSNSPTSLTQTQVVAKSTVFPDQPSTLGDLKLSVSDLPMLSCHYIQKGLLFPLPPFPIQHSIVPLLKASLSQSLSRFPPLAGRLTTYSDGHVHITCNDAGVDFIHASAPSLSTRDILGPTDVPSCVKDLFPFDRTVSYTGHHNSILAVQVTELSDAVFIGCALNHAVMDGTSFWNFFNTFAELCRLSSSSPNENKKLTIAKQPDFSRSSVIISPAVLRFPEGGPKVTFSLTEPLRERIFSFSREAIQDLKSRTNSKNGPNSKTTTL</sequence>
<evidence type="ECO:0000313" key="2">
    <source>
        <dbReference type="EMBL" id="CAB4301332.1"/>
    </source>
</evidence>
<dbReference type="InterPro" id="IPR023213">
    <property type="entry name" value="CAT-like_dom_sf"/>
</dbReference>
<name>A0A6J5WNX0_PRUAR</name>
<accession>A0A6J5WNX0</accession>